<feature type="transmembrane region" description="Helical" evidence="1">
    <location>
        <begin position="186"/>
        <end position="210"/>
    </location>
</feature>
<sequence length="409" mass="47899">MARNFYRHSYFLVIFSLIAAVYLVSRPMVTLDSYWAIPTSLSLINEGNFDLDEYIGYGLRESYASIFIENHYYNFFPYGISILISPIIFFLNFFISESIWFNHNAQLEKLSATIIVLISLLFLYRLFTFYLLKKRAAFLIFVIALGTPLLTSGSRALWQHPGSVLLLSIVLLILNSKKQTRFSLNLIGIILVFSYVVRPTNIIPLVFISYYLIRNYRANRMMYIITILIMLVLFFILNFFLFDDFIHPYYRSNRLSFDWELFRIAIFGNLLSPNRGILIWSPVLFVIFLTIFISGPDKPILLLCLTVVIMHLLAISMFPHWWGGHSVGPRFFTDIIPFFGLILAIVWKHFQDSQLFSLVFLFLAMLSITIHISAAFSKKTQLWNIRGGDVNIFPERIWDWKKPQFYPFD</sequence>
<dbReference type="AlphaFoldDB" id="A0A7I0HQS8"/>
<feature type="transmembrane region" description="Helical" evidence="1">
    <location>
        <begin position="6"/>
        <end position="24"/>
    </location>
</feature>
<feature type="transmembrane region" description="Helical" evidence="1">
    <location>
        <begin position="300"/>
        <end position="319"/>
    </location>
</feature>
<feature type="transmembrane region" description="Helical" evidence="1">
    <location>
        <begin position="107"/>
        <end position="124"/>
    </location>
</feature>
<feature type="transmembrane region" description="Helical" evidence="1">
    <location>
        <begin position="222"/>
        <end position="242"/>
    </location>
</feature>
<feature type="transmembrane region" description="Helical" evidence="1">
    <location>
        <begin position="356"/>
        <end position="376"/>
    </location>
</feature>
<organism evidence="2 3">
    <name type="scientific">Leptospira bouyouniensis</name>
    <dbReference type="NCBI Taxonomy" id="2484911"/>
    <lineage>
        <taxon>Bacteria</taxon>
        <taxon>Pseudomonadati</taxon>
        <taxon>Spirochaetota</taxon>
        <taxon>Spirochaetia</taxon>
        <taxon>Leptospirales</taxon>
        <taxon>Leptospiraceae</taxon>
        <taxon>Leptospira</taxon>
    </lineage>
</organism>
<feature type="transmembrane region" description="Helical" evidence="1">
    <location>
        <begin position="331"/>
        <end position="350"/>
    </location>
</feature>
<evidence type="ECO:0000313" key="3">
    <source>
        <dbReference type="Proteomes" id="UP000297641"/>
    </source>
</evidence>
<feature type="transmembrane region" description="Helical" evidence="1">
    <location>
        <begin position="136"/>
        <end position="151"/>
    </location>
</feature>
<evidence type="ECO:0000256" key="1">
    <source>
        <dbReference type="SAM" id="Phobius"/>
    </source>
</evidence>
<evidence type="ECO:0008006" key="4">
    <source>
        <dbReference type="Google" id="ProtNLM"/>
    </source>
</evidence>
<name>A0A7I0HQS8_9LEPT</name>
<protein>
    <recommendedName>
        <fullName evidence="4">Dolichyl-phosphate-mannose--protein mannosyltransferase</fullName>
    </recommendedName>
</protein>
<keyword evidence="1" id="KW-1133">Transmembrane helix</keyword>
<evidence type="ECO:0000313" key="2">
    <source>
        <dbReference type="EMBL" id="TGL04530.1"/>
    </source>
</evidence>
<proteinExistence type="predicted"/>
<dbReference type="EMBL" id="RQFT01000011">
    <property type="protein sequence ID" value="TGL04530.1"/>
    <property type="molecule type" value="Genomic_DNA"/>
</dbReference>
<reference evidence="2 3" key="1">
    <citation type="journal article" date="2019" name="PLoS Negl. Trop. Dis.">
        <title>Revisiting the worldwide diversity of Leptospira species in the environment.</title>
        <authorList>
            <person name="Vincent A.T."/>
            <person name="Schiettekatte O."/>
            <person name="Bourhy P."/>
            <person name="Veyrier F.J."/>
            <person name="Picardeau M."/>
        </authorList>
    </citation>
    <scope>NUCLEOTIDE SEQUENCE [LARGE SCALE GENOMIC DNA]</scope>
    <source>
        <strain evidence="2 3">201800273</strain>
    </source>
</reference>
<feature type="transmembrane region" description="Helical" evidence="1">
    <location>
        <begin position="75"/>
        <end position="95"/>
    </location>
</feature>
<feature type="transmembrane region" description="Helical" evidence="1">
    <location>
        <begin position="277"/>
        <end position="294"/>
    </location>
</feature>
<comment type="caution">
    <text evidence="2">The sequence shown here is derived from an EMBL/GenBank/DDBJ whole genome shotgun (WGS) entry which is preliminary data.</text>
</comment>
<dbReference type="RefSeq" id="WP_135771528.1">
    <property type="nucleotide sequence ID" value="NZ_RQFT01000011.1"/>
</dbReference>
<keyword evidence="1" id="KW-0812">Transmembrane</keyword>
<accession>A0A7I0HQS8</accession>
<gene>
    <name evidence="2" type="ORF">EHQ43_14265</name>
</gene>
<keyword evidence="1" id="KW-0472">Membrane</keyword>
<dbReference type="Proteomes" id="UP000297641">
    <property type="component" value="Unassembled WGS sequence"/>
</dbReference>